<dbReference type="RefSeq" id="WP_168018703.1">
    <property type="nucleotide sequence ID" value="NZ_JAATEP010000059.1"/>
</dbReference>
<dbReference type="InterPro" id="IPR032466">
    <property type="entry name" value="Metal_Hydrolase"/>
</dbReference>
<organism evidence="1 2">
    <name type="scientific">Nonomuraea composti</name>
    <dbReference type="NCBI Taxonomy" id="2720023"/>
    <lineage>
        <taxon>Bacteria</taxon>
        <taxon>Bacillati</taxon>
        <taxon>Actinomycetota</taxon>
        <taxon>Actinomycetes</taxon>
        <taxon>Streptosporangiales</taxon>
        <taxon>Streptosporangiaceae</taxon>
        <taxon>Nonomuraea</taxon>
    </lineage>
</organism>
<proteinExistence type="predicted"/>
<gene>
    <name evidence="1" type="ORF">HCN51_47960</name>
</gene>
<sequence>MTWLARMELLREHPLIDCHNDLLWRCACSDISGDTTGIAHTDLPRPMAGMVGGQFRSVLVPSTLRGGEL</sequence>
<reference evidence="1 2" key="1">
    <citation type="submission" date="2020-03" db="EMBL/GenBank/DDBJ databases">
        <title>WGS of actinomycetes isolated from Thailand.</title>
        <authorList>
            <person name="Thawai C."/>
        </authorList>
    </citation>
    <scope>NUCLEOTIDE SEQUENCE [LARGE SCALE GENOMIC DNA]</scope>
    <source>
        <strain evidence="1 2">FMUSA5-5</strain>
    </source>
</reference>
<comment type="caution">
    <text evidence="1">The sequence shown here is derived from an EMBL/GenBank/DDBJ whole genome shotgun (WGS) entry which is preliminary data.</text>
</comment>
<dbReference type="EMBL" id="JAATEP010000059">
    <property type="protein sequence ID" value="NJP97080.1"/>
    <property type="molecule type" value="Genomic_DNA"/>
</dbReference>
<name>A0ABX1BH62_9ACTN</name>
<evidence type="ECO:0000313" key="2">
    <source>
        <dbReference type="Proteomes" id="UP000696294"/>
    </source>
</evidence>
<accession>A0ABX1BH62</accession>
<keyword evidence="2" id="KW-1185">Reference proteome</keyword>
<dbReference type="SUPFAM" id="SSF51556">
    <property type="entry name" value="Metallo-dependent hydrolases"/>
    <property type="match status" value="1"/>
</dbReference>
<dbReference type="Proteomes" id="UP000696294">
    <property type="component" value="Unassembled WGS sequence"/>
</dbReference>
<dbReference type="Gene3D" id="3.20.20.140">
    <property type="entry name" value="Metal-dependent hydrolases"/>
    <property type="match status" value="1"/>
</dbReference>
<evidence type="ECO:0008006" key="3">
    <source>
        <dbReference type="Google" id="ProtNLM"/>
    </source>
</evidence>
<protein>
    <recommendedName>
        <fullName evidence="3">Membrane dipeptidase</fullName>
    </recommendedName>
</protein>
<evidence type="ECO:0000313" key="1">
    <source>
        <dbReference type="EMBL" id="NJP97080.1"/>
    </source>
</evidence>